<keyword evidence="1" id="KW-0378">Hydrolase</keyword>
<proteinExistence type="predicted"/>
<organism evidence="1">
    <name type="scientific">uncultured Chloroflexota bacterium</name>
    <dbReference type="NCBI Taxonomy" id="166587"/>
    <lineage>
        <taxon>Bacteria</taxon>
        <taxon>Bacillati</taxon>
        <taxon>Chloroflexota</taxon>
        <taxon>environmental samples</taxon>
    </lineage>
</organism>
<name>H5SAK0_9CHLR</name>
<sequence>MREWALSQNDPLALTFSADGRLVQIDARDDHIWELEWGSGEPPALSLFTTYGLRARSMRIFHRFREGNRAVLAPQEFARPPLVRALYPNFLHLTFWPFEGIEVQAEYWVAESHAVAGRLTLLNRSQGMRRLRVETCGLLIPLEGLPLLVRRMSLVNILLGRTSTLSPVIFMTGEVEAGEGPFPSLRVDFSLMPGAMRQIVWAEAALEEAQASFELARRIAARPWEAEKARIEILNEAQSLHIYTGDVAWDAVLAMSQKEAARLILGRSAPAFVARRGPDDGFSLQPDGPSWEGLSAFEALYLASILPITARPLLEIFLQAQDKSGHIPLLPSSKAFQNVLAAPVLGTLAAYTRNTPFPQEVEKLLAFFWRWFSPSQDSDRDGIPQWSHEAQTGLEAHPLFDQWNPRSQGVEIGTVNSPALLALLVKEAEILQLLGKENGPKEQLVLLEAQVMRLRAWLERAWNPRKARYLYLDREAQTSFRGKILLRHKGNGHLRLAERFKKPVRLQIDLFCEARQCHPRITLWEGDQVAESVQEDAVRLRPGGLSFTSRRLYRALDAVEIEGIGLEDEVIVRVPDLEIEDITTLLPLWAGVPTSAQAEALLKQAIENPQRFSRPFGLSSLTRPWAKEAEPPAERVELLWNWLIGEGMLRYGFRRQAAHLVERLMAAAIQNLQKHHAFYRSYDAERGEGIGERGHLLGIFPLSLFLKTLGVEIYSPTLLRLEGYNPFPWPVRLRYRGLEILREAQQTEVTFPQGQRLVVTTTAPCLVTLRRERAEVSSAH</sequence>
<dbReference type="GO" id="GO:0016787">
    <property type="term" value="F:hydrolase activity"/>
    <property type="evidence" value="ECO:0007669"/>
    <property type="project" value="UniProtKB-KW"/>
</dbReference>
<dbReference type="InterPro" id="IPR008928">
    <property type="entry name" value="6-hairpin_glycosidase_sf"/>
</dbReference>
<dbReference type="SUPFAM" id="SSF48208">
    <property type="entry name" value="Six-hairpin glycosidases"/>
    <property type="match status" value="1"/>
</dbReference>
<protein>
    <submittedName>
        <fullName evidence="1">Glycosyl hydrolase family 37</fullName>
    </submittedName>
</protein>
<reference evidence="1" key="2">
    <citation type="journal article" date="2012" name="PLoS ONE">
        <title>A Deeply Branching Thermophilic Bacterium with an Ancient Acetyl-CoA Pathway Dominates a Subsurface Ecosystem.</title>
        <authorList>
            <person name="Takami H."/>
            <person name="Noguchi H."/>
            <person name="Takaki Y."/>
            <person name="Uchiyama I."/>
            <person name="Toyoda A."/>
            <person name="Nishi S."/>
            <person name="Chee G.-J."/>
            <person name="Arai W."/>
            <person name="Nunoura T."/>
            <person name="Itoh T."/>
            <person name="Hattori M."/>
            <person name="Takai K."/>
        </authorList>
    </citation>
    <scope>NUCLEOTIDE SEQUENCE</scope>
</reference>
<dbReference type="InterPro" id="IPR012341">
    <property type="entry name" value="6hp_glycosidase-like_sf"/>
</dbReference>
<evidence type="ECO:0000313" key="1">
    <source>
        <dbReference type="EMBL" id="BAL53186.1"/>
    </source>
</evidence>
<reference evidence="1" key="1">
    <citation type="journal article" date="2005" name="Environ. Microbiol.">
        <title>Genetic and functional properties of uncultivated thermophilic crenarchaeotes from a subsurface gold mine as revealed by analysis of genome fragments.</title>
        <authorList>
            <person name="Nunoura T."/>
            <person name="Hirayama H."/>
            <person name="Takami H."/>
            <person name="Oida H."/>
            <person name="Nishi S."/>
            <person name="Shimamura S."/>
            <person name="Suzuki Y."/>
            <person name="Inagaki F."/>
            <person name="Takai K."/>
            <person name="Nealson K.H."/>
            <person name="Horikoshi K."/>
        </authorList>
    </citation>
    <scope>NUCLEOTIDE SEQUENCE</scope>
</reference>
<dbReference type="Gene3D" id="1.50.10.10">
    <property type="match status" value="1"/>
</dbReference>
<dbReference type="AlphaFoldDB" id="H5SAK0"/>
<accession>H5SAK0</accession>
<dbReference type="GO" id="GO:0005975">
    <property type="term" value="P:carbohydrate metabolic process"/>
    <property type="evidence" value="ECO:0007669"/>
    <property type="project" value="InterPro"/>
</dbReference>
<gene>
    <name evidence="1" type="ORF">HGMM_F05B10C08</name>
</gene>
<dbReference type="EMBL" id="AP011651">
    <property type="protein sequence ID" value="BAL53186.1"/>
    <property type="molecule type" value="Genomic_DNA"/>
</dbReference>